<dbReference type="PROSITE" id="PS00105">
    <property type="entry name" value="AA_TRANSFER_CLASS_1"/>
    <property type="match status" value="1"/>
</dbReference>
<dbReference type="InterPro" id="IPR004839">
    <property type="entry name" value="Aminotransferase_I/II_large"/>
</dbReference>
<comment type="catalytic activity">
    <reaction evidence="7">
        <text>L-histidinol phosphate + 2-oxoglutarate = 3-(imidazol-4-yl)-2-oxopropyl phosphate + L-glutamate</text>
        <dbReference type="Rhea" id="RHEA:23744"/>
        <dbReference type="ChEBI" id="CHEBI:16810"/>
        <dbReference type="ChEBI" id="CHEBI:29985"/>
        <dbReference type="ChEBI" id="CHEBI:57766"/>
        <dbReference type="ChEBI" id="CHEBI:57980"/>
        <dbReference type="EC" id="2.6.1.9"/>
    </reaction>
</comment>
<dbReference type="STRING" id="113653.GAH_01666"/>
<keyword evidence="5 7" id="KW-0663">Pyridoxal phosphate</keyword>
<gene>
    <name evidence="7" type="primary">hisC</name>
    <name evidence="9" type="ORF">GAH_01666</name>
</gene>
<dbReference type="GeneID" id="24804235"/>
<dbReference type="InterPro" id="IPR015424">
    <property type="entry name" value="PyrdxlP-dep_Trfase"/>
</dbReference>
<evidence type="ECO:0000259" key="8">
    <source>
        <dbReference type="Pfam" id="PF00155"/>
    </source>
</evidence>
<sequence length="337" mass="38707">MRRVVDFINEYDPGPFPEDFDREVIQLASNENPYPPAENVIAAIKNNIFKINRYPSPYYRELKKAISEYTGFGVENIAVSSGASDIIRLVTDILLDPLDKVFVPMPSYTMYVMYSMLREASLETRVYEGYRIDGCYERGKLAFLCSPNNPTGNVVERKVIEEFLQNFEYVVVDEAYCEFSGTSCADLLEHYDNLIVLRSFSKFFGLAGMRVGYAIADEKVVRAIEKIRNPFSLSMLGQIAAVEALKSVEYYRRVAEMILSERERMRRELEKRFYVYESSANFLLVKHDVPDISERLMEEGVLVRDVTGLEGLDGPHFRVTVGRKEENDRFLEVVSGL</sequence>
<dbReference type="NCBIfam" id="TIGR01141">
    <property type="entry name" value="hisC"/>
    <property type="match status" value="1"/>
</dbReference>
<name>A0A0F7IF39_9EURY</name>
<dbReference type="PANTHER" id="PTHR42885">
    <property type="entry name" value="HISTIDINOL-PHOSPHATE AMINOTRANSFERASE-RELATED"/>
    <property type="match status" value="1"/>
</dbReference>
<dbReference type="InterPro" id="IPR015421">
    <property type="entry name" value="PyrdxlP-dep_Trfase_major"/>
</dbReference>
<evidence type="ECO:0000256" key="2">
    <source>
        <dbReference type="ARBA" id="ARBA00022576"/>
    </source>
</evidence>
<feature type="domain" description="Aminotransferase class I/classII large" evidence="8">
    <location>
        <begin position="23"/>
        <end position="333"/>
    </location>
</feature>
<keyword evidence="6 7" id="KW-0368">Histidine biosynthesis</keyword>
<evidence type="ECO:0000256" key="6">
    <source>
        <dbReference type="ARBA" id="ARBA00023102"/>
    </source>
</evidence>
<protein>
    <recommendedName>
        <fullName evidence="7">Histidinol-phosphate aminotransferase</fullName>
        <ecNumber evidence="7">2.6.1.9</ecNumber>
    </recommendedName>
    <alternativeName>
        <fullName evidence="7">Imidazole acetol-phosphate transaminase</fullName>
    </alternativeName>
</protein>
<dbReference type="Pfam" id="PF00155">
    <property type="entry name" value="Aminotran_1_2"/>
    <property type="match status" value="1"/>
</dbReference>
<dbReference type="InterPro" id="IPR005861">
    <property type="entry name" value="HisP_aminotrans"/>
</dbReference>
<dbReference type="HAMAP" id="MF_01023">
    <property type="entry name" value="HisC_aminotrans_2"/>
    <property type="match status" value="1"/>
</dbReference>
<evidence type="ECO:0000256" key="1">
    <source>
        <dbReference type="ARBA" id="ARBA00001933"/>
    </source>
</evidence>
<dbReference type="Gene3D" id="3.90.1150.10">
    <property type="entry name" value="Aspartate Aminotransferase, domain 1"/>
    <property type="match status" value="1"/>
</dbReference>
<dbReference type="UniPathway" id="UPA00031">
    <property type="reaction ID" value="UER00012"/>
</dbReference>
<dbReference type="HOGENOM" id="CLU_017584_3_1_2"/>
<keyword evidence="10" id="KW-1185">Reference proteome</keyword>
<dbReference type="GO" id="GO:0030170">
    <property type="term" value="F:pyridoxal phosphate binding"/>
    <property type="evidence" value="ECO:0007669"/>
    <property type="project" value="InterPro"/>
</dbReference>
<evidence type="ECO:0000256" key="5">
    <source>
        <dbReference type="ARBA" id="ARBA00022898"/>
    </source>
</evidence>
<evidence type="ECO:0000313" key="10">
    <source>
        <dbReference type="Proteomes" id="UP000034723"/>
    </source>
</evidence>
<dbReference type="RefSeq" id="WP_048096044.1">
    <property type="nucleotide sequence ID" value="NZ_CP011267.1"/>
</dbReference>
<evidence type="ECO:0000313" key="9">
    <source>
        <dbReference type="EMBL" id="AKG91049.1"/>
    </source>
</evidence>
<comment type="pathway">
    <text evidence="7">Amino-acid biosynthesis; L-histidine biosynthesis; L-histidine from 5-phospho-alpha-D-ribose 1-diphosphate: step 7/9.</text>
</comment>
<dbReference type="SUPFAM" id="SSF53383">
    <property type="entry name" value="PLP-dependent transferases"/>
    <property type="match status" value="1"/>
</dbReference>
<organism evidence="9 10">
    <name type="scientific">Geoglobus ahangari</name>
    <dbReference type="NCBI Taxonomy" id="113653"/>
    <lineage>
        <taxon>Archaea</taxon>
        <taxon>Methanobacteriati</taxon>
        <taxon>Methanobacteriota</taxon>
        <taxon>Archaeoglobi</taxon>
        <taxon>Archaeoglobales</taxon>
        <taxon>Archaeoglobaceae</taxon>
        <taxon>Geoglobus</taxon>
    </lineage>
</organism>
<dbReference type="InterPro" id="IPR004838">
    <property type="entry name" value="NHTrfase_class1_PyrdxlP-BS"/>
</dbReference>
<dbReference type="GO" id="GO:0000105">
    <property type="term" value="P:L-histidine biosynthetic process"/>
    <property type="evidence" value="ECO:0007669"/>
    <property type="project" value="UniProtKB-UniRule"/>
</dbReference>
<dbReference type="EMBL" id="CP011267">
    <property type="protein sequence ID" value="AKG91049.1"/>
    <property type="molecule type" value="Genomic_DNA"/>
</dbReference>
<dbReference type="KEGG" id="gah:GAH_01666"/>
<dbReference type="GO" id="GO:0004400">
    <property type="term" value="F:histidinol-phosphate transaminase activity"/>
    <property type="evidence" value="ECO:0007669"/>
    <property type="project" value="UniProtKB-UniRule"/>
</dbReference>
<comment type="similarity">
    <text evidence="7">Belongs to the class-II pyridoxal-phosphate-dependent aminotransferase family. Histidinol-phosphate aminotransferase subfamily.</text>
</comment>
<dbReference type="AlphaFoldDB" id="A0A0F7IF39"/>
<dbReference type="PANTHER" id="PTHR42885:SF2">
    <property type="entry name" value="HISTIDINOL-PHOSPHATE AMINOTRANSFERASE"/>
    <property type="match status" value="1"/>
</dbReference>
<dbReference type="InterPro" id="IPR015422">
    <property type="entry name" value="PyrdxlP-dep_Trfase_small"/>
</dbReference>
<keyword evidence="3 7" id="KW-0028">Amino-acid biosynthesis</keyword>
<dbReference type="PATRIC" id="fig|113653.22.peg.1640"/>
<keyword evidence="4 7" id="KW-0808">Transferase</keyword>
<comment type="cofactor">
    <cofactor evidence="1 7">
        <name>pyridoxal 5'-phosphate</name>
        <dbReference type="ChEBI" id="CHEBI:597326"/>
    </cofactor>
</comment>
<dbReference type="Proteomes" id="UP000034723">
    <property type="component" value="Chromosome"/>
</dbReference>
<dbReference type="InParanoid" id="A0A0F7IF39"/>
<dbReference type="CDD" id="cd00609">
    <property type="entry name" value="AAT_like"/>
    <property type="match status" value="1"/>
</dbReference>
<evidence type="ECO:0000256" key="3">
    <source>
        <dbReference type="ARBA" id="ARBA00022605"/>
    </source>
</evidence>
<keyword evidence="2 7" id="KW-0032">Aminotransferase</keyword>
<accession>A0A0F7IF39</accession>
<reference evidence="9 10" key="1">
    <citation type="submission" date="2015-04" db="EMBL/GenBank/DDBJ databases">
        <title>The complete genome sequence of the hyperthermophilic, obligate iron-reducing archaeon Geoglobus ahangari strain 234T.</title>
        <authorList>
            <person name="Manzella M.P."/>
            <person name="Holmes D.E."/>
            <person name="Rocheleau J.M."/>
            <person name="Chung A."/>
            <person name="Reguera G."/>
            <person name="Kashefi K."/>
        </authorList>
    </citation>
    <scope>NUCLEOTIDE SEQUENCE [LARGE SCALE GENOMIC DNA]</scope>
    <source>
        <strain evidence="9 10">234</strain>
    </source>
</reference>
<evidence type="ECO:0000256" key="4">
    <source>
        <dbReference type="ARBA" id="ARBA00022679"/>
    </source>
</evidence>
<dbReference type="Gene3D" id="3.40.640.10">
    <property type="entry name" value="Type I PLP-dependent aspartate aminotransferase-like (Major domain)"/>
    <property type="match status" value="1"/>
</dbReference>
<proteinExistence type="inferred from homology"/>
<evidence type="ECO:0000256" key="7">
    <source>
        <dbReference type="HAMAP-Rule" id="MF_01023"/>
    </source>
</evidence>
<dbReference type="EC" id="2.6.1.9" evidence="7"/>
<dbReference type="OrthoDB" id="9929at2157"/>
<feature type="modified residue" description="N6-(pyridoxal phosphate)lysine" evidence="7">
    <location>
        <position position="202"/>
    </location>
</feature>